<dbReference type="Pfam" id="PF02852">
    <property type="entry name" value="Pyr_redox_dim"/>
    <property type="match status" value="1"/>
</dbReference>
<evidence type="ECO:0000256" key="4">
    <source>
        <dbReference type="ARBA" id="ARBA00016961"/>
    </source>
</evidence>
<proteinExistence type="inferred from homology"/>
<evidence type="ECO:0000256" key="12">
    <source>
        <dbReference type="ARBA" id="ARBA00049187"/>
    </source>
</evidence>
<evidence type="ECO:0000256" key="13">
    <source>
        <dbReference type="PIRSR" id="PIRSR000350-2"/>
    </source>
</evidence>
<keyword evidence="5" id="KW-0963">Cytoplasm</keyword>
<dbReference type="InterPro" id="IPR012999">
    <property type="entry name" value="Pyr_OxRdtase_I_AS"/>
</dbReference>
<dbReference type="Proteomes" id="UP000242886">
    <property type="component" value="Chromosome SDENCHOL"/>
</dbReference>
<keyword evidence="8 16" id="KW-0560">Oxidoreductase</keyword>
<keyword evidence="14" id="KW-0547">Nucleotide-binding</keyword>
<sequence length="496" mass="52887">MTDSGVSIIPISIFRESIMSNQFDIVVIGAGPGGYVAAIRAAQLGFKVACIESESYADPKGEVRLGGTCLNVGCIPSKALLQSSELYDQANHAFIMHGIGMENVSMDVTTMVRRKENIVTQLTSGIRGLFKKNKVTLLAGRGSFAGREGDLWQIQVAGKEETQTVLATHVIVATGSRPRHLEGIPVDNRLVCDNAGALSFDAVPKRLGVIGAGVIGLELGSVWKRLGAEVDILEAMPDFLAAADQAVSKEAWKVFTRKQGLNIHLGVKIGKVTAGEQGVAIEYENDAGPQTLECDRLIVSVGRVPNTDGLGCEHIGLELDERGRIKIDAHCRTNLENVWAVGDVVPGPMLAHKGMDEGVMVAELIAGQAGHIDYGTIPWVIYTHPEIAWVGKTEAQLQSEGIAYRAGQIPFAANGRALGQGDTTGFIKMLADARTDRILGVHVIGNNASELIAEAVAAMEFGASAEDIARICHAHPTLSEVMHEAALAVDKRPLHF</sequence>
<evidence type="ECO:0000256" key="7">
    <source>
        <dbReference type="ARBA" id="ARBA00022827"/>
    </source>
</evidence>
<evidence type="ECO:0000256" key="8">
    <source>
        <dbReference type="ARBA" id="ARBA00023002"/>
    </source>
</evidence>
<comment type="catalytic activity">
    <reaction evidence="12 16">
        <text>N(6)-[(R)-dihydrolipoyl]-L-lysyl-[protein] + NAD(+) = N(6)-[(R)-lipoyl]-L-lysyl-[protein] + NADH + H(+)</text>
        <dbReference type="Rhea" id="RHEA:15045"/>
        <dbReference type="Rhea" id="RHEA-COMP:10474"/>
        <dbReference type="Rhea" id="RHEA-COMP:10475"/>
        <dbReference type="ChEBI" id="CHEBI:15378"/>
        <dbReference type="ChEBI" id="CHEBI:57540"/>
        <dbReference type="ChEBI" id="CHEBI:57945"/>
        <dbReference type="ChEBI" id="CHEBI:83099"/>
        <dbReference type="ChEBI" id="CHEBI:83100"/>
        <dbReference type="EC" id="1.8.1.4"/>
    </reaction>
</comment>
<feature type="binding site" evidence="14">
    <location>
        <position position="343"/>
    </location>
    <ligand>
        <name>FAD</name>
        <dbReference type="ChEBI" id="CHEBI:57692"/>
    </ligand>
</feature>
<evidence type="ECO:0000256" key="3">
    <source>
        <dbReference type="ARBA" id="ARBA00012608"/>
    </source>
</evidence>
<gene>
    <name evidence="19" type="primary">odhL</name>
    <name evidence="19" type="ORF">SDENCHOL_20295</name>
</gene>
<dbReference type="InterPro" id="IPR023753">
    <property type="entry name" value="FAD/NAD-binding_dom"/>
</dbReference>
<evidence type="ECO:0000256" key="11">
    <source>
        <dbReference type="ARBA" id="ARBA00023284"/>
    </source>
</evidence>
<keyword evidence="6 16" id="KW-0285">Flavoprotein</keyword>
<dbReference type="Gene3D" id="3.50.50.60">
    <property type="entry name" value="FAD/NAD(P)-binding domain"/>
    <property type="match status" value="2"/>
</dbReference>
<feature type="binding site" evidence="14">
    <location>
        <position position="142"/>
    </location>
    <ligand>
        <name>FAD</name>
        <dbReference type="ChEBI" id="CHEBI:57692"/>
    </ligand>
</feature>
<dbReference type="SUPFAM" id="SSF55424">
    <property type="entry name" value="FAD/NAD-linked reductases, dimerisation (C-terminal) domain"/>
    <property type="match status" value="1"/>
</dbReference>
<dbReference type="InterPro" id="IPR036188">
    <property type="entry name" value="FAD/NAD-bd_sf"/>
</dbReference>
<feature type="binding site" evidence="14">
    <location>
        <begin position="349"/>
        <end position="352"/>
    </location>
    <ligand>
        <name>FAD</name>
        <dbReference type="ChEBI" id="CHEBI:57692"/>
    </ligand>
</feature>
<dbReference type="InterPro" id="IPR004099">
    <property type="entry name" value="Pyr_nucl-diS_OxRdtase_dimer"/>
</dbReference>
<comment type="miscellaneous">
    <text evidence="16">The active site is a redox-active disulfide bond.</text>
</comment>
<keyword evidence="11 16" id="KW-0676">Redox-active center</keyword>
<dbReference type="GO" id="GO:0005737">
    <property type="term" value="C:cytoplasm"/>
    <property type="evidence" value="ECO:0007669"/>
    <property type="project" value="UniProtKB-SubCell"/>
</dbReference>
<evidence type="ECO:0000256" key="6">
    <source>
        <dbReference type="ARBA" id="ARBA00022630"/>
    </source>
</evidence>
<evidence type="ECO:0000256" key="15">
    <source>
        <dbReference type="PIRSR" id="PIRSR000350-4"/>
    </source>
</evidence>
<feature type="active site" description="Proton acceptor" evidence="13">
    <location>
        <position position="475"/>
    </location>
</feature>
<evidence type="ECO:0000313" key="20">
    <source>
        <dbReference type="Proteomes" id="UP000242886"/>
    </source>
</evidence>
<accession>A0A7Z7MVC4</accession>
<keyword evidence="20" id="KW-1185">Reference proteome</keyword>
<dbReference type="PIRSF" id="PIRSF000350">
    <property type="entry name" value="Mercury_reductase_MerA"/>
    <property type="match status" value="1"/>
</dbReference>
<keyword evidence="9 14" id="KW-0520">NAD</keyword>
<comment type="cofactor">
    <cofactor evidence="14 16">
        <name>FAD</name>
        <dbReference type="ChEBI" id="CHEBI:57692"/>
    </cofactor>
    <text evidence="14 16">Binds 1 FAD per subunit.</text>
</comment>
<dbReference type="PANTHER" id="PTHR22912:SF224">
    <property type="entry name" value="DIHYDROLIPOYL DEHYDROGENASE"/>
    <property type="match status" value="1"/>
</dbReference>
<keyword evidence="10" id="KW-1015">Disulfide bond</keyword>
<evidence type="ECO:0000259" key="18">
    <source>
        <dbReference type="Pfam" id="PF07992"/>
    </source>
</evidence>
<comment type="similarity">
    <text evidence="2 16">Belongs to the class-I pyridine nucleotide-disulfide oxidoreductase family.</text>
</comment>
<evidence type="ECO:0000256" key="16">
    <source>
        <dbReference type="RuleBase" id="RU003692"/>
    </source>
</evidence>
<dbReference type="InterPro" id="IPR016156">
    <property type="entry name" value="FAD/NAD-linked_Rdtase_dimer_sf"/>
</dbReference>
<comment type="subcellular location">
    <subcellularLocation>
        <location evidence="1">Cytoplasm</location>
    </subcellularLocation>
</comment>
<dbReference type="InterPro" id="IPR001100">
    <property type="entry name" value="Pyr_nuc-diS_OxRdtase"/>
</dbReference>
<dbReference type="InterPro" id="IPR006258">
    <property type="entry name" value="Lipoamide_DH"/>
</dbReference>
<feature type="binding site" evidence="14">
    <location>
        <begin position="174"/>
        <end position="176"/>
    </location>
    <ligand>
        <name>FAD</name>
        <dbReference type="ChEBI" id="CHEBI:57692"/>
    </ligand>
</feature>
<evidence type="ECO:0000256" key="2">
    <source>
        <dbReference type="ARBA" id="ARBA00007532"/>
    </source>
</evidence>
<protein>
    <recommendedName>
        <fullName evidence="4 16">Dihydrolipoyl dehydrogenase</fullName>
        <ecNumber evidence="3 16">1.8.1.4</ecNumber>
    </recommendedName>
</protein>
<organism evidence="19 20">
    <name type="scientific">Sterolibacterium denitrificans</name>
    <dbReference type="NCBI Taxonomy" id="157592"/>
    <lineage>
        <taxon>Bacteria</taxon>
        <taxon>Pseudomonadati</taxon>
        <taxon>Pseudomonadota</taxon>
        <taxon>Betaproteobacteria</taxon>
        <taxon>Nitrosomonadales</taxon>
        <taxon>Sterolibacteriaceae</taxon>
        <taxon>Sterolibacterium</taxon>
    </lineage>
</organism>
<dbReference type="FunFam" id="3.30.390.30:FF:000001">
    <property type="entry name" value="Dihydrolipoyl dehydrogenase"/>
    <property type="match status" value="1"/>
</dbReference>
<dbReference type="PRINTS" id="PR00411">
    <property type="entry name" value="PNDRDTASEI"/>
</dbReference>
<evidence type="ECO:0000256" key="1">
    <source>
        <dbReference type="ARBA" id="ARBA00004496"/>
    </source>
</evidence>
<feature type="disulfide bond" description="Redox-active" evidence="15">
    <location>
        <begin position="69"/>
        <end position="74"/>
    </location>
</feature>
<feature type="binding site" evidence="14">
    <location>
        <position position="78"/>
    </location>
    <ligand>
        <name>FAD</name>
        <dbReference type="ChEBI" id="CHEBI:57692"/>
    </ligand>
</feature>
<feature type="domain" description="Pyridine nucleotide-disulphide oxidoreductase dimerisation" evidence="17">
    <location>
        <begin position="377"/>
        <end position="486"/>
    </location>
</feature>
<dbReference type="Pfam" id="PF07992">
    <property type="entry name" value="Pyr_redox_2"/>
    <property type="match status" value="1"/>
</dbReference>
<reference evidence="19" key="1">
    <citation type="submission" date="2017-03" db="EMBL/GenBank/DDBJ databases">
        <authorList>
            <consortium name="AG Boll"/>
        </authorList>
    </citation>
    <scope>NUCLEOTIDE SEQUENCE [LARGE SCALE GENOMIC DNA]</scope>
    <source>
        <strain evidence="19">Chol</strain>
    </source>
</reference>
<name>A0A7Z7MVC4_9PROT</name>
<dbReference type="Gene3D" id="3.30.390.30">
    <property type="match status" value="1"/>
</dbReference>
<evidence type="ECO:0000256" key="9">
    <source>
        <dbReference type="ARBA" id="ARBA00023027"/>
    </source>
</evidence>
<dbReference type="PRINTS" id="PR00368">
    <property type="entry name" value="FADPNR"/>
</dbReference>
<dbReference type="GO" id="GO:0006103">
    <property type="term" value="P:2-oxoglutarate metabolic process"/>
    <property type="evidence" value="ECO:0007669"/>
    <property type="project" value="TreeGrafter"/>
</dbReference>
<dbReference type="SUPFAM" id="SSF51905">
    <property type="entry name" value="FAD/NAD(P)-binding domain"/>
    <property type="match status" value="1"/>
</dbReference>
<dbReference type="EMBL" id="LT837803">
    <property type="protein sequence ID" value="SMB27092.1"/>
    <property type="molecule type" value="Genomic_DNA"/>
</dbReference>
<evidence type="ECO:0000256" key="14">
    <source>
        <dbReference type="PIRSR" id="PIRSR000350-3"/>
    </source>
</evidence>
<dbReference type="GO" id="GO:0050660">
    <property type="term" value="F:flavin adenine dinucleotide binding"/>
    <property type="evidence" value="ECO:0007669"/>
    <property type="project" value="InterPro"/>
</dbReference>
<dbReference type="AlphaFoldDB" id="A0A7Z7MVC4"/>
<evidence type="ECO:0000256" key="10">
    <source>
        <dbReference type="ARBA" id="ARBA00023157"/>
    </source>
</evidence>
<dbReference type="NCBIfam" id="TIGR01350">
    <property type="entry name" value="lipoamide_DH"/>
    <property type="match status" value="1"/>
</dbReference>
<feature type="binding site" evidence="14">
    <location>
        <begin position="211"/>
        <end position="218"/>
    </location>
    <ligand>
        <name>NAD(+)</name>
        <dbReference type="ChEBI" id="CHEBI:57540"/>
    </ligand>
</feature>
<dbReference type="InterPro" id="IPR050151">
    <property type="entry name" value="Class-I_Pyr_Nuc-Dis_Oxidored"/>
</dbReference>
<evidence type="ECO:0000256" key="5">
    <source>
        <dbReference type="ARBA" id="ARBA00022490"/>
    </source>
</evidence>
<dbReference type="GO" id="GO:0004148">
    <property type="term" value="F:dihydrolipoyl dehydrogenase (NADH) activity"/>
    <property type="evidence" value="ECO:0007669"/>
    <property type="project" value="UniProtKB-EC"/>
</dbReference>
<keyword evidence="7 14" id="KW-0274">FAD</keyword>
<feature type="binding site" evidence="14">
    <location>
        <position position="234"/>
    </location>
    <ligand>
        <name>NAD(+)</name>
        <dbReference type="ChEBI" id="CHEBI:57540"/>
    </ligand>
</feature>
<dbReference type="PROSITE" id="PS00076">
    <property type="entry name" value="PYRIDINE_REDOX_1"/>
    <property type="match status" value="1"/>
</dbReference>
<feature type="domain" description="FAD/NAD(P)-binding" evidence="18">
    <location>
        <begin position="23"/>
        <end position="358"/>
    </location>
</feature>
<feature type="binding site" evidence="14">
    <location>
        <position position="302"/>
    </location>
    <ligand>
        <name>NAD(+)</name>
        <dbReference type="ChEBI" id="CHEBI:57540"/>
    </ligand>
</feature>
<dbReference type="PANTHER" id="PTHR22912">
    <property type="entry name" value="DISULFIDE OXIDOREDUCTASE"/>
    <property type="match status" value="1"/>
</dbReference>
<dbReference type="EC" id="1.8.1.4" evidence="3 16"/>
<evidence type="ECO:0000259" key="17">
    <source>
        <dbReference type="Pfam" id="PF02852"/>
    </source>
</evidence>
<evidence type="ECO:0000313" key="19">
    <source>
        <dbReference type="EMBL" id="SMB27092.1"/>
    </source>
</evidence>